<name>A0A6I8UKZ2_DROPS</name>
<dbReference type="Proteomes" id="UP000001819">
    <property type="component" value="Chromosome 4"/>
</dbReference>
<keyword evidence="2" id="KW-0812">Transmembrane</keyword>
<organism evidence="3 4">
    <name type="scientific">Drosophila pseudoobscura pseudoobscura</name>
    <name type="common">Fruit fly</name>
    <dbReference type="NCBI Taxonomy" id="46245"/>
    <lineage>
        <taxon>Eukaryota</taxon>
        <taxon>Metazoa</taxon>
        <taxon>Ecdysozoa</taxon>
        <taxon>Arthropoda</taxon>
        <taxon>Hexapoda</taxon>
        <taxon>Insecta</taxon>
        <taxon>Pterygota</taxon>
        <taxon>Neoptera</taxon>
        <taxon>Endopterygota</taxon>
        <taxon>Diptera</taxon>
        <taxon>Brachycera</taxon>
        <taxon>Muscomorpha</taxon>
        <taxon>Ephydroidea</taxon>
        <taxon>Drosophilidae</taxon>
        <taxon>Drosophila</taxon>
        <taxon>Sophophora</taxon>
    </lineage>
</organism>
<keyword evidence="3" id="KW-1185">Reference proteome</keyword>
<gene>
    <name evidence="4" type="primary">LOC4817654</name>
</gene>
<evidence type="ECO:0000256" key="1">
    <source>
        <dbReference type="SAM" id="MobiDB-lite"/>
    </source>
</evidence>
<protein>
    <submittedName>
        <fullName evidence="4">Uncharacterized protein</fullName>
    </submittedName>
</protein>
<reference evidence="4" key="1">
    <citation type="submission" date="2025-08" db="UniProtKB">
        <authorList>
            <consortium name="RefSeq"/>
        </authorList>
    </citation>
    <scope>IDENTIFICATION</scope>
    <source>
        <strain evidence="4">MV-25-SWS-2005</strain>
        <tissue evidence="4">Whole body</tissue>
    </source>
</reference>
<evidence type="ECO:0000256" key="2">
    <source>
        <dbReference type="SAM" id="Phobius"/>
    </source>
</evidence>
<proteinExistence type="predicted"/>
<feature type="transmembrane region" description="Helical" evidence="2">
    <location>
        <begin position="58"/>
        <end position="78"/>
    </location>
</feature>
<evidence type="ECO:0000313" key="4">
    <source>
        <dbReference type="RefSeq" id="XP_001357046.2"/>
    </source>
</evidence>
<feature type="region of interest" description="Disordered" evidence="1">
    <location>
        <begin position="1"/>
        <end position="22"/>
    </location>
</feature>
<dbReference type="RefSeq" id="XP_001357046.2">
    <property type="nucleotide sequence ID" value="XM_001357010.4"/>
</dbReference>
<keyword evidence="2" id="KW-0472">Membrane</keyword>
<dbReference type="KEGG" id="dpo:4817654"/>
<dbReference type="ExpressionAtlas" id="A0A6I8UKZ2">
    <property type="expression patterns" value="baseline"/>
</dbReference>
<evidence type="ECO:0000313" key="3">
    <source>
        <dbReference type="Proteomes" id="UP000001819"/>
    </source>
</evidence>
<dbReference type="AlphaFoldDB" id="A0A6I8UKZ2"/>
<keyword evidence="2" id="KW-1133">Transmembrane helix</keyword>
<dbReference type="InParanoid" id="A0A6I8UKZ2"/>
<accession>A0A6I8UKZ2</accession>
<dbReference type="FunCoup" id="A0A6I8UKZ2">
    <property type="interactions" value="7"/>
</dbReference>
<feature type="transmembrane region" description="Helical" evidence="2">
    <location>
        <begin position="84"/>
        <end position="105"/>
    </location>
</feature>
<sequence>MDTDKKNARDASGPGLANDEIDFSSGYEDQYRKEYSPLKPTYVSPPDKKLAWFRNWSTILMIVFLSCVFSLGTVILVAQVFTTSVLHIFFIVAAYVAVAVFMIFLEVQSIKVR</sequence>